<protein>
    <submittedName>
        <fullName evidence="1">Uncharacterized protein</fullName>
    </submittedName>
</protein>
<evidence type="ECO:0000313" key="1">
    <source>
        <dbReference type="EMBL" id="MFI0794115.1"/>
    </source>
</evidence>
<dbReference type="RefSeq" id="WP_396680126.1">
    <property type="nucleotide sequence ID" value="NZ_JBIRPU010000009.1"/>
</dbReference>
<name>A0ABW7SK98_9ACTN</name>
<accession>A0ABW7SK98</accession>
<keyword evidence="2" id="KW-1185">Reference proteome</keyword>
<comment type="caution">
    <text evidence="1">The sequence shown here is derived from an EMBL/GenBank/DDBJ whole genome shotgun (WGS) entry which is preliminary data.</text>
</comment>
<dbReference type="EMBL" id="JBIRPU010000009">
    <property type="protein sequence ID" value="MFI0794115.1"/>
    <property type="molecule type" value="Genomic_DNA"/>
</dbReference>
<proteinExistence type="predicted"/>
<dbReference type="Proteomes" id="UP001611075">
    <property type="component" value="Unassembled WGS sequence"/>
</dbReference>
<gene>
    <name evidence="1" type="ORF">ACH4OY_15715</name>
</gene>
<reference evidence="1 2" key="1">
    <citation type="submission" date="2024-10" db="EMBL/GenBank/DDBJ databases">
        <title>The Natural Products Discovery Center: Release of the First 8490 Sequenced Strains for Exploring Actinobacteria Biosynthetic Diversity.</title>
        <authorList>
            <person name="Kalkreuter E."/>
            <person name="Kautsar S.A."/>
            <person name="Yang D."/>
            <person name="Bader C.D."/>
            <person name="Teijaro C.N."/>
            <person name="Fluegel L."/>
            <person name="Davis C.M."/>
            <person name="Simpson J.R."/>
            <person name="Lauterbach L."/>
            <person name="Steele A.D."/>
            <person name="Gui C."/>
            <person name="Meng S."/>
            <person name="Li G."/>
            <person name="Viehrig K."/>
            <person name="Ye F."/>
            <person name="Su P."/>
            <person name="Kiefer A.F."/>
            <person name="Nichols A."/>
            <person name="Cepeda A.J."/>
            <person name="Yan W."/>
            <person name="Fan B."/>
            <person name="Jiang Y."/>
            <person name="Adhikari A."/>
            <person name="Zheng C.-J."/>
            <person name="Schuster L."/>
            <person name="Cowan T.M."/>
            <person name="Smanski M.J."/>
            <person name="Chevrette M.G."/>
            <person name="De Carvalho L.P.S."/>
            <person name="Shen B."/>
        </authorList>
    </citation>
    <scope>NUCLEOTIDE SEQUENCE [LARGE SCALE GENOMIC DNA]</scope>
    <source>
        <strain evidence="1 2">NPDC021253</strain>
    </source>
</reference>
<evidence type="ECO:0000313" key="2">
    <source>
        <dbReference type="Proteomes" id="UP001611075"/>
    </source>
</evidence>
<sequence>MPRNGRRRIIGKREDFARRLREEELRELMHELRQEWRKKRRKPQLDR</sequence>
<organism evidence="1 2">
    <name type="scientific">Micromonospora rubida</name>
    <dbReference type="NCBI Taxonomy" id="2697657"/>
    <lineage>
        <taxon>Bacteria</taxon>
        <taxon>Bacillati</taxon>
        <taxon>Actinomycetota</taxon>
        <taxon>Actinomycetes</taxon>
        <taxon>Micromonosporales</taxon>
        <taxon>Micromonosporaceae</taxon>
        <taxon>Micromonospora</taxon>
    </lineage>
</organism>